<accession>A0A1I9G690</accession>
<dbReference type="SUPFAM" id="SSF52540">
    <property type="entry name" value="P-loop containing nucleoside triphosphate hydrolases"/>
    <property type="match status" value="1"/>
</dbReference>
<dbReference type="EMBL" id="LN855425">
    <property type="protein sequence ID" value="CDQ06470.1"/>
    <property type="molecule type" value="Genomic_DNA"/>
</dbReference>
<name>A0A1I9G690_BRUMA</name>
<dbReference type="GO" id="GO:0003723">
    <property type="term" value="F:RNA binding"/>
    <property type="evidence" value="ECO:0007669"/>
    <property type="project" value="InterPro"/>
</dbReference>
<dbReference type="OMA" id="YCKEEIT"/>
<dbReference type="GO" id="GO:0003724">
    <property type="term" value="F:RNA helicase activity"/>
    <property type="evidence" value="ECO:0007669"/>
    <property type="project" value="InterPro"/>
</dbReference>
<reference evidence="2" key="1">
    <citation type="journal article" date="2007" name="Science">
        <title>Draft genome of the filarial nematode parasite Brugia malayi.</title>
        <authorList>
            <person name="Ghedin E."/>
            <person name="Wang S."/>
            <person name="Spiro D."/>
            <person name="Caler E."/>
            <person name="Zhao Q."/>
            <person name="Crabtree J."/>
            <person name="Allen J.E."/>
            <person name="Delcher A.L."/>
            <person name="Guiliano D.B."/>
            <person name="Miranda-Saavedra D."/>
            <person name="Angiuoli S.V."/>
            <person name="Creasy T."/>
            <person name="Amedeo P."/>
            <person name="Haas B."/>
            <person name="El-Sayed N.M."/>
            <person name="Wortman J.R."/>
            <person name="Feldblyum T."/>
            <person name="Tallon L."/>
            <person name="Schatz M."/>
            <person name="Shumway M."/>
            <person name="Koo H."/>
            <person name="Salzberg S.L."/>
            <person name="Schobel S."/>
            <person name="Pertea M."/>
            <person name="Pop M."/>
            <person name="White O."/>
            <person name="Barton G.J."/>
            <person name="Carlow C.K."/>
            <person name="Crawford M.J."/>
            <person name="Daub J."/>
            <person name="Dimmic M.W."/>
            <person name="Estes C.F."/>
            <person name="Foster J.M."/>
            <person name="Ganatra M."/>
            <person name="Gregory W.F."/>
            <person name="Johnson N.M."/>
            <person name="Jin J."/>
            <person name="Komuniecki R."/>
            <person name="Korf I."/>
            <person name="Kumar S."/>
            <person name="Laney S."/>
            <person name="Li B.W."/>
            <person name="Li W."/>
            <person name="Lindblom T.H."/>
            <person name="Lustigman S."/>
            <person name="Ma D."/>
            <person name="Maina C.V."/>
            <person name="Martin D.M."/>
            <person name="McCarter J.P."/>
            <person name="McReynolds L."/>
            <person name="Mitreva M."/>
            <person name="Nutman T.B."/>
            <person name="Parkinson J."/>
            <person name="Peregrin-Alvarez J.M."/>
            <person name="Poole C."/>
            <person name="Ren Q."/>
            <person name="Saunders L."/>
            <person name="Sluder A.E."/>
            <person name="Smith K."/>
            <person name="Stanke M."/>
            <person name="Unnasch T.R."/>
            <person name="Ware J."/>
            <person name="Wei A.D."/>
            <person name="Weil G."/>
            <person name="Williams D.J."/>
            <person name="Zhang Y."/>
            <person name="Williams S.A."/>
            <person name="Fraser-Liggett C."/>
            <person name="Slatko B."/>
            <person name="Blaxter M.L."/>
            <person name="Scott A.L."/>
        </authorList>
    </citation>
    <scope>NUCLEOTIDE SEQUENCE</scope>
    <source>
        <strain evidence="2">FR3</strain>
    </source>
</reference>
<evidence type="ECO:0000259" key="1">
    <source>
        <dbReference type="Pfam" id="PF00910"/>
    </source>
</evidence>
<dbReference type="Gene3D" id="3.40.50.300">
    <property type="entry name" value="P-loop containing nucleotide triphosphate hydrolases"/>
    <property type="match status" value="1"/>
</dbReference>
<organism evidence="2">
    <name type="scientific">Brugia malayi</name>
    <name type="common">Filarial nematode worm</name>
    <dbReference type="NCBI Taxonomy" id="6279"/>
    <lineage>
        <taxon>Eukaryota</taxon>
        <taxon>Metazoa</taxon>
        <taxon>Ecdysozoa</taxon>
        <taxon>Nematoda</taxon>
        <taxon>Chromadorea</taxon>
        <taxon>Rhabditida</taxon>
        <taxon>Spirurina</taxon>
        <taxon>Spiruromorpha</taxon>
        <taxon>Filarioidea</taxon>
        <taxon>Onchocercidae</taxon>
        <taxon>Brugia</taxon>
    </lineage>
</organism>
<dbReference type="Pfam" id="PF00910">
    <property type="entry name" value="RNA_helicase"/>
    <property type="match status" value="1"/>
</dbReference>
<dbReference type="InterPro" id="IPR027417">
    <property type="entry name" value="P-loop_NTPase"/>
</dbReference>
<feature type="domain" description="Helicase superfamily 3 single-stranded DNA/RNA virus" evidence="1">
    <location>
        <begin position="94"/>
        <end position="179"/>
    </location>
</feature>
<reference evidence="2" key="2">
    <citation type="submission" date="2012-12" db="EMBL/GenBank/DDBJ databases">
        <authorList>
            <consortium name="WormBase Consortium"/>
            <person name="Ghedin E."/>
            <person name="Paulini M."/>
        </authorList>
    </citation>
    <scope>NUCLEOTIDE SEQUENCE</scope>
    <source>
        <strain evidence="2">FR3</strain>
    </source>
</reference>
<evidence type="ECO:0000313" key="2">
    <source>
        <dbReference type="EMBL" id="CDQ06470.1"/>
    </source>
</evidence>
<gene>
    <name evidence="2" type="primary">Bm8102</name>
    <name evidence="2" type="ORF">BM_Bm8102</name>
</gene>
<sequence>MGSYNIRYGILQLGTTTNKETINEEIGTRPQPPSRKRKATEEQSQLLKKYCDNEITITEMTQYDNIFVMRNLSRIQQLKSYITKDRSSTTDLYLIIGHPGIGKTTFAITLSKNYYIKTANTEKWWDGYEQQELVILDDFYGWLQPTEIFNLADSKSHLVQIKGGLVKFTSKAIVITSNKIPEQWWKRRTVMKYDMCAFDRRVNMTWKKIAQQKSQHDVEKISSTEESP</sequence>
<dbReference type="InterPro" id="IPR000605">
    <property type="entry name" value="Helicase_SF3_ssDNA/RNA_vir"/>
</dbReference>
<protein>
    <submittedName>
        <fullName evidence="2">Bm8102</fullName>
    </submittedName>
</protein>
<proteinExistence type="predicted"/>
<dbReference type="AlphaFoldDB" id="A0A1I9G690"/>